<feature type="binding site" evidence="10">
    <location>
        <begin position="208"/>
        <end position="210"/>
    </location>
    <ligand>
        <name>FMN</name>
        <dbReference type="ChEBI" id="CHEBI:58210"/>
    </ligand>
</feature>
<dbReference type="PIRSF" id="PIRSF006621">
    <property type="entry name" value="Dus"/>
    <property type="match status" value="1"/>
</dbReference>
<feature type="binding site" evidence="10">
    <location>
        <position position="168"/>
    </location>
    <ligand>
        <name>FMN</name>
        <dbReference type="ChEBI" id="CHEBI:58210"/>
    </ligand>
</feature>
<dbReference type="OrthoDB" id="9783413at2"/>
<dbReference type="SUPFAM" id="SSF51395">
    <property type="entry name" value="FMN-linked oxidoreductases"/>
    <property type="match status" value="1"/>
</dbReference>
<evidence type="ECO:0000256" key="1">
    <source>
        <dbReference type="ARBA" id="ARBA00022555"/>
    </source>
</evidence>
<name>A0A451CX95_9GAMM</name>
<proteinExistence type="inferred from homology"/>
<keyword evidence="7 8" id="KW-0560">Oxidoreductase</keyword>
<evidence type="ECO:0000256" key="3">
    <source>
        <dbReference type="ARBA" id="ARBA00022643"/>
    </source>
</evidence>
<dbReference type="GO" id="GO:0017150">
    <property type="term" value="F:tRNA dihydrouridine synthase activity"/>
    <property type="evidence" value="ECO:0007669"/>
    <property type="project" value="InterPro"/>
</dbReference>
<keyword evidence="6" id="KW-0694">RNA-binding</keyword>
<feature type="active site" description="Proton donor" evidence="9">
    <location>
        <position position="96"/>
    </location>
</feature>
<dbReference type="Proteomes" id="UP000294466">
    <property type="component" value="Chromosome"/>
</dbReference>
<dbReference type="GO" id="GO:0050660">
    <property type="term" value="F:flavin adenine dinucleotide binding"/>
    <property type="evidence" value="ECO:0007669"/>
    <property type="project" value="InterPro"/>
</dbReference>
<feature type="binding site" evidence="10">
    <location>
        <position position="135"/>
    </location>
    <ligand>
        <name>FMN</name>
        <dbReference type="ChEBI" id="CHEBI:58210"/>
    </ligand>
</feature>
<keyword evidence="1" id="KW-0820">tRNA-binding</keyword>
<keyword evidence="3 8" id="KW-0288">FMN</keyword>
<evidence type="ECO:0000256" key="2">
    <source>
        <dbReference type="ARBA" id="ARBA00022630"/>
    </source>
</evidence>
<keyword evidence="5" id="KW-0521">NADP</keyword>
<evidence type="ECO:0000256" key="5">
    <source>
        <dbReference type="ARBA" id="ARBA00022857"/>
    </source>
</evidence>
<feature type="domain" description="DUS-like FMN-binding" evidence="11">
    <location>
        <begin position="11"/>
        <end position="314"/>
    </location>
</feature>
<dbReference type="InterPro" id="IPR004653">
    <property type="entry name" value="DusA"/>
</dbReference>
<feature type="binding site" evidence="10">
    <location>
        <position position="66"/>
    </location>
    <ligand>
        <name>FMN</name>
        <dbReference type="ChEBI" id="CHEBI:58210"/>
    </ligand>
</feature>
<evidence type="ECO:0000256" key="4">
    <source>
        <dbReference type="ARBA" id="ARBA00022694"/>
    </source>
</evidence>
<gene>
    <name evidence="12" type="primary">dusA</name>
    <name evidence="12" type="ORF">BUCISPPS3390_369</name>
</gene>
<dbReference type="GO" id="GO:0000049">
    <property type="term" value="F:tRNA binding"/>
    <property type="evidence" value="ECO:0007669"/>
    <property type="project" value="UniProtKB-KW"/>
</dbReference>
<dbReference type="RefSeq" id="WP_154060944.1">
    <property type="nucleotide sequence ID" value="NZ_LR217692.1"/>
</dbReference>
<dbReference type="InterPro" id="IPR013785">
    <property type="entry name" value="Aldolase_TIM"/>
</dbReference>
<accession>A0A451CX95</accession>
<dbReference type="PANTHER" id="PTHR42907">
    <property type="entry name" value="FMN-LINKED OXIDOREDUCTASES SUPERFAMILY PROTEIN"/>
    <property type="match status" value="1"/>
</dbReference>
<evidence type="ECO:0000256" key="8">
    <source>
        <dbReference type="PIRNR" id="PIRNR006621"/>
    </source>
</evidence>
<dbReference type="InterPro" id="IPR035587">
    <property type="entry name" value="DUS-like_FMN-bd"/>
</dbReference>
<evidence type="ECO:0000313" key="12">
    <source>
        <dbReference type="EMBL" id="VFP77936.1"/>
    </source>
</evidence>
<dbReference type="Gene3D" id="1.20.120.1460">
    <property type="match status" value="1"/>
</dbReference>
<keyword evidence="10" id="KW-0547">Nucleotide-binding</keyword>
<protein>
    <recommendedName>
        <fullName evidence="8">tRNA-dihydrouridine synthase</fullName>
        <ecNumber evidence="8">1.3.1.-</ecNumber>
    </recommendedName>
</protein>
<organism evidence="12 13">
    <name type="scientific">Buchnera aphidicola</name>
    <name type="common">Cinara cf. splendens/pseudotsugae 3390</name>
    <dbReference type="NCBI Taxonomy" id="2518980"/>
    <lineage>
        <taxon>Bacteria</taxon>
        <taxon>Pseudomonadati</taxon>
        <taxon>Pseudomonadota</taxon>
        <taxon>Gammaproteobacteria</taxon>
        <taxon>Enterobacterales</taxon>
        <taxon>Erwiniaceae</taxon>
        <taxon>Buchnera</taxon>
    </lineage>
</organism>
<keyword evidence="4 8" id="KW-0819">tRNA processing</keyword>
<dbReference type="Gene3D" id="3.20.20.70">
    <property type="entry name" value="Aldolase class I"/>
    <property type="match status" value="1"/>
</dbReference>
<dbReference type="CDD" id="cd02801">
    <property type="entry name" value="DUS_like_FMN"/>
    <property type="match status" value="1"/>
</dbReference>
<evidence type="ECO:0000256" key="6">
    <source>
        <dbReference type="ARBA" id="ARBA00022884"/>
    </source>
</evidence>
<comment type="function">
    <text evidence="8">Catalyzes the synthesis of 5,6-dihydrouridine (D), a modified base found in the D-loop of most tRNAs, via the reduction of the C5-C6 double bond in target uridines.</text>
</comment>
<evidence type="ECO:0000313" key="13">
    <source>
        <dbReference type="Proteomes" id="UP000294466"/>
    </source>
</evidence>
<dbReference type="NCBIfam" id="NF008774">
    <property type="entry name" value="PRK11815.1"/>
    <property type="match status" value="1"/>
</dbReference>
<dbReference type="EC" id="1.3.1.-" evidence="8"/>
<evidence type="ECO:0000256" key="10">
    <source>
        <dbReference type="PIRSR" id="PIRSR006621-2"/>
    </source>
</evidence>
<evidence type="ECO:0000259" key="11">
    <source>
        <dbReference type="Pfam" id="PF01207"/>
    </source>
</evidence>
<reference evidence="12 13" key="1">
    <citation type="submission" date="2019-02" db="EMBL/GenBank/DDBJ databases">
        <authorList>
            <person name="Manzano-Marin A."/>
            <person name="Manzano-Marin A."/>
        </authorList>
    </citation>
    <scope>NUCLEOTIDE SEQUENCE [LARGE SCALE GENOMIC DNA]</scope>
    <source>
        <strain evidence="12 13">BuCisplendens/pseudotsugae</strain>
    </source>
</reference>
<feature type="binding site" evidence="10">
    <location>
        <begin position="230"/>
        <end position="231"/>
    </location>
    <ligand>
        <name>FMN</name>
        <dbReference type="ChEBI" id="CHEBI:58210"/>
    </ligand>
</feature>
<comment type="cofactor">
    <cofactor evidence="8 10">
        <name>FMN</name>
        <dbReference type="ChEBI" id="CHEBI:58210"/>
    </cofactor>
</comment>
<dbReference type="PANTHER" id="PTHR42907:SF1">
    <property type="entry name" value="FMN-LINKED OXIDOREDUCTASES SUPERFAMILY PROTEIN"/>
    <property type="match status" value="1"/>
</dbReference>
<evidence type="ECO:0000256" key="9">
    <source>
        <dbReference type="PIRSR" id="PIRSR006621-1"/>
    </source>
</evidence>
<comment type="similarity">
    <text evidence="8">Belongs to the dus family.</text>
</comment>
<keyword evidence="2 8" id="KW-0285">Flavoprotein</keyword>
<dbReference type="EMBL" id="LR217692">
    <property type="protein sequence ID" value="VFP77936.1"/>
    <property type="molecule type" value="Genomic_DNA"/>
</dbReference>
<dbReference type="AlphaFoldDB" id="A0A451CX95"/>
<dbReference type="Pfam" id="PF01207">
    <property type="entry name" value="Dus"/>
    <property type="match status" value="1"/>
</dbReference>
<sequence>MQKKNVHKFSVAPMLKYTDRHCLFFYRQLTKKTFLYTEMITTYELINKKNLFSKKQVMNNAPIAIQLAGNNYIHFKKCAKIAYFMGFNEINLNIGCPSQHAQSGKFGVYLMNTPNIVYHCIKTIYFTVPIPISVKIRIGTNKNNNYQFLKNFIQQVSKNQYCIKFIIHARIADLQLNSPKKNRNVPKLNYQYVYQIKKDFPHLRIILNGGIKSILEIQKHLKHVDGIMMGREIYKNPLLLCKIDKEIFSRKKKFNFKKFLKKMLQYTEKEVKKNTKILHIMKHMLNIFYKQPYSKKWKQYILKKIHHKNDAHNLFTKIDKIFNKKNHNIIDN</sequence>
<dbReference type="InterPro" id="IPR001269">
    <property type="entry name" value="DUS_fam"/>
</dbReference>
<evidence type="ECO:0000256" key="7">
    <source>
        <dbReference type="ARBA" id="ARBA00023002"/>
    </source>
</evidence>